<evidence type="ECO:0000313" key="2">
    <source>
        <dbReference type="EMBL" id="MFN0255911.1"/>
    </source>
</evidence>
<sequence>MLLILNIQKVSALLVLCRADIFLLPCPIKYLFGFDCPGCGFQRSVLALLNGDFLQSFHLYPPTIPFLVSLVAGVGTWLLKLDQNATWLKAMYFFTGFVMLVSYLYKILFQHIH</sequence>
<feature type="transmembrane region" description="Helical" evidence="1">
    <location>
        <begin position="91"/>
        <end position="109"/>
    </location>
</feature>
<dbReference type="EMBL" id="SSHJ02000006">
    <property type="protein sequence ID" value="MFN0255911.1"/>
    <property type="molecule type" value="Genomic_DNA"/>
</dbReference>
<dbReference type="RefSeq" id="WP_317131179.1">
    <property type="nucleotide sequence ID" value="NZ_SSHJ02000006.1"/>
</dbReference>
<reference evidence="2 3" key="1">
    <citation type="submission" date="2024-12" db="EMBL/GenBank/DDBJ databases">
        <authorList>
            <person name="Hu S."/>
        </authorList>
    </citation>
    <scope>NUCLEOTIDE SEQUENCE [LARGE SCALE GENOMIC DNA]</scope>
    <source>
        <strain evidence="2 3">THG-T11</strain>
    </source>
</reference>
<feature type="transmembrane region" description="Helical" evidence="1">
    <location>
        <begin position="59"/>
        <end position="79"/>
    </location>
</feature>
<proteinExistence type="predicted"/>
<gene>
    <name evidence="2" type="ORF">E6A44_010035</name>
</gene>
<accession>A0ABW9J5U5</accession>
<dbReference type="Pfam" id="PF10825">
    <property type="entry name" value="DUF2752"/>
    <property type="match status" value="1"/>
</dbReference>
<keyword evidence="3" id="KW-1185">Reference proteome</keyword>
<evidence type="ECO:0000256" key="1">
    <source>
        <dbReference type="SAM" id="Phobius"/>
    </source>
</evidence>
<keyword evidence="1" id="KW-1133">Transmembrane helix</keyword>
<protein>
    <submittedName>
        <fullName evidence="2">DUF2752 domain-containing protein</fullName>
    </submittedName>
</protein>
<comment type="caution">
    <text evidence="2">The sequence shown here is derived from an EMBL/GenBank/DDBJ whole genome shotgun (WGS) entry which is preliminary data.</text>
</comment>
<dbReference type="InterPro" id="IPR021215">
    <property type="entry name" value="DUF2752"/>
</dbReference>
<name>A0ABW9J5U5_9SPHI</name>
<dbReference type="Proteomes" id="UP001517247">
    <property type="component" value="Unassembled WGS sequence"/>
</dbReference>
<evidence type="ECO:0000313" key="3">
    <source>
        <dbReference type="Proteomes" id="UP001517247"/>
    </source>
</evidence>
<organism evidence="2 3">
    <name type="scientific">Pedobacter ureilyticus</name>
    <dbReference type="NCBI Taxonomy" id="1393051"/>
    <lineage>
        <taxon>Bacteria</taxon>
        <taxon>Pseudomonadati</taxon>
        <taxon>Bacteroidota</taxon>
        <taxon>Sphingobacteriia</taxon>
        <taxon>Sphingobacteriales</taxon>
        <taxon>Sphingobacteriaceae</taxon>
        <taxon>Pedobacter</taxon>
    </lineage>
</organism>
<keyword evidence="1" id="KW-0472">Membrane</keyword>
<keyword evidence="1" id="KW-0812">Transmembrane</keyword>